<dbReference type="SMART" id="SM00849">
    <property type="entry name" value="Lactamase_B"/>
    <property type="match status" value="1"/>
</dbReference>
<dbReference type="AlphaFoldDB" id="A0A9D1HHY9"/>
<feature type="domain" description="Metallo-beta-lactamase" evidence="1">
    <location>
        <begin position="11"/>
        <end position="191"/>
    </location>
</feature>
<dbReference type="InterPro" id="IPR052533">
    <property type="entry name" value="WalJ/YycJ-like"/>
</dbReference>
<name>A0A9D1HHY9_9FIRM</name>
<dbReference type="SUPFAM" id="SSF56281">
    <property type="entry name" value="Metallo-hydrolase/oxidoreductase"/>
    <property type="match status" value="1"/>
</dbReference>
<sequence>MKFGTIASGSSGNCLYAGSTDTHLLIDAGISCKRICEGLASFNVSGKDIQGILITHEHSDHISGLGVLSRKLKIPIYGTQATLEEILKSKSVGKIDESLLHPVKAGEAFWVGDIQVKAFSIPHDAADPVSYTLINGGTKLGMVTDLGYFDHYIVDQLKSSDVLYVEANHDVNMLQVGPYPYYLKQRILGSHGHLCNEMSGKLVKELLNDHLSHVILGHLSKENNFPELALKTVQMECDGADPVFMVAPRNCAGPLITMG</sequence>
<reference evidence="2" key="1">
    <citation type="submission" date="2020-10" db="EMBL/GenBank/DDBJ databases">
        <authorList>
            <person name="Gilroy R."/>
        </authorList>
    </citation>
    <scope>NUCLEOTIDE SEQUENCE</scope>
    <source>
        <strain evidence="2">CHK187-14744</strain>
    </source>
</reference>
<gene>
    <name evidence="2" type="ORF">IAB63_10040</name>
</gene>
<dbReference type="InterPro" id="IPR001279">
    <property type="entry name" value="Metallo-B-lactamas"/>
</dbReference>
<dbReference type="PANTHER" id="PTHR47619:SF1">
    <property type="entry name" value="EXODEOXYRIBONUCLEASE WALJ"/>
    <property type="match status" value="1"/>
</dbReference>
<dbReference type="Gene3D" id="3.60.15.10">
    <property type="entry name" value="Ribonuclease Z/Hydroxyacylglutathione hydrolase-like"/>
    <property type="match status" value="1"/>
</dbReference>
<dbReference type="EMBL" id="DVLT01000062">
    <property type="protein sequence ID" value="HIU03578.1"/>
    <property type="molecule type" value="Genomic_DNA"/>
</dbReference>
<evidence type="ECO:0000259" key="1">
    <source>
        <dbReference type="SMART" id="SM00849"/>
    </source>
</evidence>
<dbReference type="Proteomes" id="UP000824164">
    <property type="component" value="Unassembled WGS sequence"/>
</dbReference>
<evidence type="ECO:0000313" key="3">
    <source>
        <dbReference type="Proteomes" id="UP000824164"/>
    </source>
</evidence>
<organism evidence="2 3">
    <name type="scientific">Candidatus Onthocola gallistercoris</name>
    <dbReference type="NCBI Taxonomy" id="2840876"/>
    <lineage>
        <taxon>Bacteria</taxon>
        <taxon>Bacillati</taxon>
        <taxon>Bacillota</taxon>
        <taxon>Bacilli</taxon>
        <taxon>Candidatus Onthocola</taxon>
    </lineage>
</organism>
<dbReference type="InterPro" id="IPR036866">
    <property type="entry name" value="RibonucZ/Hydroxyglut_hydro"/>
</dbReference>
<protein>
    <submittedName>
        <fullName evidence="2">MBL fold metallo-hydrolase</fullName>
    </submittedName>
</protein>
<dbReference type="Pfam" id="PF12706">
    <property type="entry name" value="Lactamase_B_2"/>
    <property type="match status" value="1"/>
</dbReference>
<accession>A0A9D1HHY9</accession>
<comment type="caution">
    <text evidence="2">The sequence shown here is derived from an EMBL/GenBank/DDBJ whole genome shotgun (WGS) entry which is preliminary data.</text>
</comment>
<dbReference type="PANTHER" id="PTHR47619">
    <property type="entry name" value="METALLO-HYDROLASE YYCJ-RELATED"/>
    <property type="match status" value="1"/>
</dbReference>
<evidence type="ECO:0000313" key="2">
    <source>
        <dbReference type="EMBL" id="HIU03578.1"/>
    </source>
</evidence>
<proteinExistence type="predicted"/>
<reference evidence="2" key="2">
    <citation type="journal article" date="2021" name="PeerJ">
        <title>Extensive microbial diversity within the chicken gut microbiome revealed by metagenomics and culture.</title>
        <authorList>
            <person name="Gilroy R."/>
            <person name="Ravi A."/>
            <person name="Getino M."/>
            <person name="Pursley I."/>
            <person name="Horton D.L."/>
            <person name="Alikhan N.F."/>
            <person name="Baker D."/>
            <person name="Gharbi K."/>
            <person name="Hall N."/>
            <person name="Watson M."/>
            <person name="Adriaenssens E.M."/>
            <person name="Foster-Nyarko E."/>
            <person name="Jarju S."/>
            <person name="Secka A."/>
            <person name="Antonio M."/>
            <person name="Oren A."/>
            <person name="Chaudhuri R.R."/>
            <person name="La Ragione R."/>
            <person name="Hildebrand F."/>
            <person name="Pallen M.J."/>
        </authorList>
    </citation>
    <scope>NUCLEOTIDE SEQUENCE</scope>
    <source>
        <strain evidence="2">CHK187-14744</strain>
    </source>
</reference>